<gene>
    <name evidence="1" type="ordered locus">SACOL0112</name>
</gene>
<dbReference type="AlphaFoldDB" id="A0A0H2X0Q0"/>
<name>A0A0H2X0Q0_STAAC</name>
<proteinExistence type="predicted"/>
<reference evidence="1 2" key="1">
    <citation type="journal article" date="2005" name="J. Bacteriol.">
        <title>Insights on evolution of virulence and resistance from the complete genome analysis of an early methicillin-resistant Staphylococcus aureus strain and a biofilm-producing methicillin-resistant Staphylococcus epidermidis strain.</title>
        <authorList>
            <person name="Gill S.R."/>
            <person name="Fouts D.E."/>
            <person name="Archer G.L."/>
            <person name="Mongodin E.F."/>
            <person name="Deboy R.T."/>
            <person name="Ravel J."/>
            <person name="Paulsen I.T."/>
            <person name="Kolonay J.F."/>
            <person name="Brinkac L."/>
            <person name="Beanan M."/>
            <person name="Dodson R.J."/>
            <person name="Daugherty S.C."/>
            <person name="Madupu R."/>
            <person name="Angiuoli S.V."/>
            <person name="Durkin A.S."/>
            <person name="Haft D.H."/>
            <person name="Vamathevan J."/>
            <person name="Khouri H."/>
            <person name="Utterback T."/>
            <person name="Lee C."/>
            <person name="Dimitrov G."/>
            <person name="Jiang L."/>
            <person name="Qin H."/>
            <person name="Weidman J."/>
            <person name="Tran K."/>
            <person name="Kang K."/>
            <person name="Hance I.R."/>
            <person name="Nelson K.E."/>
            <person name="Fraser C.M."/>
        </authorList>
    </citation>
    <scope>NUCLEOTIDE SEQUENCE [LARGE SCALE GENOMIC DNA]</scope>
    <source>
        <strain evidence="1 2">COL</strain>
    </source>
</reference>
<dbReference type="KEGG" id="sac:SACOL0112"/>
<evidence type="ECO:0000313" key="2">
    <source>
        <dbReference type="Proteomes" id="UP000000530"/>
    </source>
</evidence>
<sequence>MHQLKALLVLTHPRYYKTSQKHHYLIYLNKNSQSYLILFL</sequence>
<organism evidence="1 2">
    <name type="scientific">Staphylococcus aureus (strain COL)</name>
    <dbReference type="NCBI Taxonomy" id="93062"/>
    <lineage>
        <taxon>Bacteria</taxon>
        <taxon>Bacillati</taxon>
        <taxon>Bacillota</taxon>
        <taxon>Bacilli</taxon>
        <taxon>Bacillales</taxon>
        <taxon>Staphylococcaceae</taxon>
        <taxon>Staphylococcus</taxon>
    </lineage>
</organism>
<protein>
    <submittedName>
        <fullName evidence="1">Uncharacterized protein</fullName>
    </submittedName>
</protein>
<evidence type="ECO:0000313" key="1">
    <source>
        <dbReference type="EMBL" id="AAW38755.1"/>
    </source>
</evidence>
<accession>A0A0H2X0Q0</accession>
<dbReference type="EMBL" id="CP000046">
    <property type="protein sequence ID" value="AAW38755.1"/>
    <property type="molecule type" value="Genomic_DNA"/>
</dbReference>
<dbReference type="RefSeq" id="WP_001789407.1">
    <property type="nucleotide sequence ID" value="NC_002951.2"/>
</dbReference>
<dbReference type="Proteomes" id="UP000000530">
    <property type="component" value="Chromosome"/>
</dbReference>
<dbReference type="HOGENOM" id="CLU_3296759_0_0_9"/>